<organism evidence="1 2">
    <name type="scientific">Crossiella cryophila</name>
    <dbReference type="NCBI Taxonomy" id="43355"/>
    <lineage>
        <taxon>Bacteria</taxon>
        <taxon>Bacillati</taxon>
        <taxon>Actinomycetota</taxon>
        <taxon>Actinomycetes</taxon>
        <taxon>Pseudonocardiales</taxon>
        <taxon>Pseudonocardiaceae</taxon>
        <taxon>Crossiella</taxon>
    </lineage>
</organism>
<reference evidence="1 2" key="1">
    <citation type="submission" date="2020-08" db="EMBL/GenBank/DDBJ databases">
        <title>Sequencing the genomes of 1000 actinobacteria strains.</title>
        <authorList>
            <person name="Klenk H.-P."/>
        </authorList>
    </citation>
    <scope>NUCLEOTIDE SEQUENCE [LARGE SCALE GENOMIC DNA]</scope>
    <source>
        <strain evidence="1 2">DSM 44230</strain>
    </source>
</reference>
<proteinExistence type="predicted"/>
<comment type="caution">
    <text evidence="1">The sequence shown here is derived from an EMBL/GenBank/DDBJ whole genome shotgun (WGS) entry which is preliminary data.</text>
</comment>
<evidence type="ECO:0000313" key="2">
    <source>
        <dbReference type="Proteomes" id="UP000533598"/>
    </source>
</evidence>
<keyword evidence="2" id="KW-1185">Reference proteome</keyword>
<dbReference type="AlphaFoldDB" id="A0A7W7CFP0"/>
<dbReference type="EMBL" id="JACHMH010000001">
    <property type="protein sequence ID" value="MBB4680324.1"/>
    <property type="molecule type" value="Genomic_DNA"/>
</dbReference>
<name>A0A7W7CFP0_9PSEU</name>
<dbReference type="Gene3D" id="3.30.530.20">
    <property type="match status" value="1"/>
</dbReference>
<accession>A0A7W7CFP0</accession>
<protein>
    <submittedName>
        <fullName evidence="1">Uncharacterized protein YndB with AHSA1/START domain</fullName>
    </submittedName>
</protein>
<dbReference type="InterPro" id="IPR023393">
    <property type="entry name" value="START-like_dom_sf"/>
</dbReference>
<dbReference type="Proteomes" id="UP000533598">
    <property type="component" value="Unassembled WGS sequence"/>
</dbReference>
<sequence>MTEETKQVSVSRRIAAPAAEIFRVLAEPRRHVELDASRMLREAVFEGAISDVGQVFTMKMYYKPFGDYQMDNHVVAFEPDQRIGWQPVAGHGHPEPGSSWGQRWIFELSPDGPDATVVTQIFDLTDMAEQHRASIGQGETWLPGMTKTLERLDTLCTSG</sequence>
<gene>
    <name evidence="1" type="ORF">HNR67_006442</name>
</gene>
<dbReference type="RefSeq" id="WP_185006044.1">
    <property type="nucleotide sequence ID" value="NZ_BAAAUI010000009.1"/>
</dbReference>
<evidence type="ECO:0000313" key="1">
    <source>
        <dbReference type="EMBL" id="MBB4680324.1"/>
    </source>
</evidence>
<dbReference type="SUPFAM" id="SSF55961">
    <property type="entry name" value="Bet v1-like"/>
    <property type="match status" value="1"/>
</dbReference>